<reference evidence="2" key="1">
    <citation type="submission" date="2016-11" db="UniProtKB">
        <authorList>
            <consortium name="WormBaseParasite"/>
        </authorList>
    </citation>
    <scope>IDENTIFICATION</scope>
    <source>
        <strain evidence="2">KR3021</strain>
    </source>
</reference>
<name>A0AC35U5U9_9BILA</name>
<sequence>MSDLIPDRPSLISYSNCKISAPKLQEKQMKGNSVHPSERQLSTTFPIHFEHGMACQQKTRLKKFQGELDGHEKFHYSLVRQQLKASSRTSALLAGFAMVALVELQYESTTPHVLLILLSIVTTLLVSVHLLALMISTCLLPYIEASGCSEDSPHKRLKFYINLAWIFSTCIGLILFLLEIAIILFIKFEAVNYLPAAYLAGAILIPVFILFFLFSCLIHRDRTTHSINRAEMKMASFKDKYARDEDYENGKSIGKNFTTVKCAGQPYDI</sequence>
<dbReference type="Proteomes" id="UP000095286">
    <property type="component" value="Unplaced"/>
</dbReference>
<dbReference type="WBParaSite" id="RSKR_0000799100.1">
    <property type="protein sequence ID" value="RSKR_0000799100.1"/>
    <property type="gene ID" value="RSKR_0000799100"/>
</dbReference>
<protein>
    <submittedName>
        <fullName evidence="2">MARVEL domain-containing protein</fullName>
    </submittedName>
</protein>
<evidence type="ECO:0000313" key="2">
    <source>
        <dbReference type="WBParaSite" id="RSKR_0000799100.1"/>
    </source>
</evidence>
<accession>A0AC35U5U9</accession>
<evidence type="ECO:0000313" key="1">
    <source>
        <dbReference type="Proteomes" id="UP000095286"/>
    </source>
</evidence>
<proteinExistence type="predicted"/>
<organism evidence="1 2">
    <name type="scientific">Rhabditophanes sp. KR3021</name>
    <dbReference type="NCBI Taxonomy" id="114890"/>
    <lineage>
        <taxon>Eukaryota</taxon>
        <taxon>Metazoa</taxon>
        <taxon>Ecdysozoa</taxon>
        <taxon>Nematoda</taxon>
        <taxon>Chromadorea</taxon>
        <taxon>Rhabditida</taxon>
        <taxon>Tylenchina</taxon>
        <taxon>Panagrolaimomorpha</taxon>
        <taxon>Strongyloidoidea</taxon>
        <taxon>Alloionematidae</taxon>
        <taxon>Rhabditophanes</taxon>
    </lineage>
</organism>